<keyword evidence="3 7" id="KW-0274">FAD</keyword>
<keyword evidence="4 7" id="KW-0560">Oxidoreductase</keyword>
<dbReference type="EMBL" id="MK072068">
    <property type="protein sequence ID" value="AYV77943.1"/>
    <property type="molecule type" value="Genomic_DNA"/>
</dbReference>
<dbReference type="SUPFAM" id="SSF69000">
    <property type="entry name" value="FAD-dependent thiol oxidase"/>
    <property type="match status" value="1"/>
</dbReference>
<dbReference type="InterPro" id="IPR039799">
    <property type="entry name" value="ALR/ERV"/>
</dbReference>
<dbReference type="PANTHER" id="PTHR12645:SF0">
    <property type="entry name" value="FAD-LINKED SULFHYDRYL OXIDASE ALR"/>
    <property type="match status" value="1"/>
</dbReference>
<dbReference type="PANTHER" id="PTHR12645">
    <property type="entry name" value="ALR/ERV"/>
    <property type="match status" value="1"/>
</dbReference>
<comment type="catalytic activity">
    <reaction evidence="6 7">
        <text>2 R'C(R)SH + O2 = R'C(R)S-S(R)CR' + H2O2</text>
        <dbReference type="Rhea" id="RHEA:17357"/>
        <dbReference type="ChEBI" id="CHEBI:15379"/>
        <dbReference type="ChEBI" id="CHEBI:16240"/>
        <dbReference type="ChEBI" id="CHEBI:16520"/>
        <dbReference type="ChEBI" id="CHEBI:17412"/>
        <dbReference type="EC" id="1.8.3.2"/>
    </reaction>
</comment>
<dbReference type="GO" id="GO:0016971">
    <property type="term" value="F:flavin-dependent sulfhydryl oxidase activity"/>
    <property type="evidence" value="ECO:0007669"/>
    <property type="project" value="InterPro"/>
</dbReference>
<evidence type="ECO:0000256" key="4">
    <source>
        <dbReference type="ARBA" id="ARBA00023002"/>
    </source>
</evidence>
<feature type="domain" description="ERV/ALR sulfhydryl oxidase" evidence="9">
    <location>
        <begin position="1"/>
        <end position="100"/>
    </location>
</feature>
<evidence type="ECO:0000256" key="2">
    <source>
        <dbReference type="ARBA" id="ARBA00022630"/>
    </source>
</evidence>
<evidence type="ECO:0000256" key="5">
    <source>
        <dbReference type="ARBA" id="ARBA00023157"/>
    </source>
</evidence>
<dbReference type="Pfam" id="PF04777">
    <property type="entry name" value="Evr1_Alr"/>
    <property type="match status" value="1"/>
</dbReference>
<evidence type="ECO:0000256" key="7">
    <source>
        <dbReference type="RuleBase" id="RU371123"/>
    </source>
</evidence>
<organism evidence="10">
    <name type="scientific">Edafosvirus sp</name>
    <dbReference type="NCBI Taxonomy" id="2487765"/>
    <lineage>
        <taxon>Viruses</taxon>
        <taxon>Varidnaviria</taxon>
        <taxon>Bamfordvirae</taxon>
        <taxon>Nucleocytoviricota</taxon>
        <taxon>Megaviricetes</taxon>
        <taxon>Imitervirales</taxon>
        <taxon>Mimiviridae</taxon>
        <taxon>Klosneuvirinae</taxon>
    </lineage>
</organism>
<evidence type="ECO:0000256" key="3">
    <source>
        <dbReference type="ARBA" id="ARBA00022827"/>
    </source>
</evidence>
<protein>
    <recommendedName>
        <fullName evidence="7">Sulfhydryl oxidase</fullName>
        <ecNumber evidence="7">1.8.3.2</ecNumber>
    </recommendedName>
</protein>
<dbReference type="GO" id="GO:0050660">
    <property type="term" value="F:flavin adenine dinucleotide binding"/>
    <property type="evidence" value="ECO:0007669"/>
    <property type="project" value="TreeGrafter"/>
</dbReference>
<evidence type="ECO:0000256" key="1">
    <source>
        <dbReference type="ARBA" id="ARBA00001974"/>
    </source>
</evidence>
<keyword evidence="5" id="KW-1015">Disulfide bond</keyword>
<dbReference type="PROSITE" id="PS51324">
    <property type="entry name" value="ERV_ALR"/>
    <property type="match status" value="1"/>
</dbReference>
<feature type="compositionally biased region" description="Low complexity" evidence="8">
    <location>
        <begin position="177"/>
        <end position="222"/>
    </location>
</feature>
<evidence type="ECO:0000256" key="8">
    <source>
        <dbReference type="SAM" id="MobiDB-lite"/>
    </source>
</evidence>
<evidence type="ECO:0000259" key="9">
    <source>
        <dbReference type="PROSITE" id="PS51324"/>
    </source>
</evidence>
<sequence length="256" mass="28671">MHTKYWASHGWIYLHAVTVNYPENPTQEDKTRVKNFFLNLTLPCDDCQGKYATHINNNPITDEVVDSRANLVKWLILIHNEVNKSLGSPEVPYNDVIKKFKKQYDIDISKLLNNESIKIKNIVPNNIPTKKNMRGYINQSLSSSNRRPATLQNRNVYSPQASNLLNNNKIRQANSIQRSNFASQRSSSASQRSSSASQQNNFASQRSSFASQRSSFTSQRSAVVAAPRAHVPQRSLVNPSRVATAPPRAGGCGCGR</sequence>
<name>A0A3G4ZWG5_9VIRU</name>
<evidence type="ECO:0000313" key="10">
    <source>
        <dbReference type="EMBL" id="AYV77943.1"/>
    </source>
</evidence>
<evidence type="ECO:0000256" key="6">
    <source>
        <dbReference type="ARBA" id="ARBA00048864"/>
    </source>
</evidence>
<keyword evidence="2 7" id="KW-0285">Flavoprotein</keyword>
<dbReference type="InterPro" id="IPR017905">
    <property type="entry name" value="ERV/ALR_sulphydryl_oxidase"/>
</dbReference>
<dbReference type="InterPro" id="IPR036774">
    <property type="entry name" value="ERV/ALR_sulphydryl_oxid_sf"/>
</dbReference>
<reference evidence="10" key="1">
    <citation type="submission" date="2018-10" db="EMBL/GenBank/DDBJ databases">
        <title>Hidden diversity of soil giant viruses.</title>
        <authorList>
            <person name="Schulz F."/>
            <person name="Alteio L."/>
            <person name="Goudeau D."/>
            <person name="Ryan E.M."/>
            <person name="Malmstrom R.R."/>
            <person name="Blanchard J."/>
            <person name="Woyke T."/>
        </authorList>
    </citation>
    <scope>NUCLEOTIDE SEQUENCE</scope>
    <source>
        <strain evidence="10">EDV1</strain>
    </source>
</reference>
<gene>
    <name evidence="10" type="ORF">Edafosvirus3_21</name>
</gene>
<dbReference type="Gene3D" id="1.20.120.310">
    <property type="entry name" value="ERV/ALR sulfhydryl oxidase domain"/>
    <property type="match status" value="1"/>
</dbReference>
<comment type="cofactor">
    <cofactor evidence="1 7">
        <name>FAD</name>
        <dbReference type="ChEBI" id="CHEBI:57692"/>
    </cofactor>
</comment>
<proteinExistence type="predicted"/>
<feature type="region of interest" description="Disordered" evidence="8">
    <location>
        <begin position="177"/>
        <end position="256"/>
    </location>
</feature>
<dbReference type="EC" id="1.8.3.2" evidence="7"/>
<accession>A0A3G4ZWG5</accession>